<dbReference type="EMBL" id="BMKA01000003">
    <property type="protein sequence ID" value="GGA22906.1"/>
    <property type="molecule type" value="Genomic_DNA"/>
</dbReference>
<dbReference type="InterPro" id="IPR032876">
    <property type="entry name" value="J_dom"/>
</dbReference>
<evidence type="ECO:0000313" key="4">
    <source>
        <dbReference type="EMBL" id="GGA22906.1"/>
    </source>
</evidence>
<dbReference type="SUPFAM" id="SSF51445">
    <property type="entry name" value="(Trans)glycosidases"/>
    <property type="match status" value="1"/>
</dbReference>
<reference evidence="4" key="2">
    <citation type="submission" date="2020-09" db="EMBL/GenBank/DDBJ databases">
        <authorList>
            <person name="Sun Q."/>
            <person name="Zhou Y."/>
        </authorList>
    </citation>
    <scope>NUCLEOTIDE SEQUENCE</scope>
    <source>
        <strain evidence="4">CGMCC 1.15880</strain>
    </source>
</reference>
<organism evidence="4 5">
    <name type="scientific">Neptunicoccus cionae</name>
    <dbReference type="NCBI Taxonomy" id="2035344"/>
    <lineage>
        <taxon>Bacteria</taxon>
        <taxon>Pseudomonadati</taxon>
        <taxon>Pseudomonadota</taxon>
        <taxon>Alphaproteobacteria</taxon>
        <taxon>Rhodobacterales</taxon>
        <taxon>Paracoccaceae</taxon>
        <taxon>Neptunicoccus</taxon>
    </lineage>
</organism>
<dbReference type="Pfam" id="PF13550">
    <property type="entry name" value="Phage-tail_3"/>
    <property type="match status" value="1"/>
</dbReference>
<dbReference type="Gene3D" id="3.20.20.80">
    <property type="entry name" value="Glycosidases"/>
    <property type="match status" value="1"/>
</dbReference>
<proteinExistence type="predicted"/>
<feature type="domain" description="Rcc01698-like C-terminal" evidence="3">
    <location>
        <begin position="1052"/>
        <end position="1152"/>
    </location>
</feature>
<evidence type="ECO:0000259" key="1">
    <source>
        <dbReference type="Pfam" id="PF13547"/>
    </source>
</evidence>
<feature type="domain" description="Tip attachment protein J" evidence="2">
    <location>
        <begin position="800"/>
        <end position="960"/>
    </location>
</feature>
<protein>
    <submittedName>
        <fullName evidence="4">Phage host specificity protein</fullName>
    </submittedName>
</protein>
<dbReference type="Pfam" id="PF23666">
    <property type="entry name" value="Rcc01698_C"/>
    <property type="match status" value="1"/>
</dbReference>
<name>A0A916QZB9_9RHOB</name>
<evidence type="ECO:0000259" key="2">
    <source>
        <dbReference type="Pfam" id="PF13550"/>
    </source>
</evidence>
<gene>
    <name evidence="4" type="ORF">GCM10011498_24600</name>
</gene>
<dbReference type="CDD" id="cd19607">
    <property type="entry name" value="GTA_TIM-barrel-like"/>
    <property type="match status" value="1"/>
</dbReference>
<comment type="caution">
    <text evidence="4">The sequence shown here is derived from an EMBL/GenBank/DDBJ whole genome shotgun (WGS) entry which is preliminary data.</text>
</comment>
<dbReference type="InterPro" id="IPR056490">
    <property type="entry name" value="Rcc01698_C"/>
</dbReference>
<reference evidence="4" key="1">
    <citation type="journal article" date="2014" name="Int. J. Syst. Evol. Microbiol.">
        <title>Complete genome sequence of Corynebacterium casei LMG S-19264T (=DSM 44701T), isolated from a smear-ripened cheese.</title>
        <authorList>
            <consortium name="US DOE Joint Genome Institute (JGI-PGF)"/>
            <person name="Walter F."/>
            <person name="Albersmeier A."/>
            <person name="Kalinowski J."/>
            <person name="Ruckert C."/>
        </authorList>
    </citation>
    <scope>NUCLEOTIDE SEQUENCE</scope>
    <source>
        <strain evidence="4">CGMCC 1.15880</strain>
    </source>
</reference>
<dbReference type="InterPro" id="IPR025195">
    <property type="entry name" value="GTA_TIM_dom"/>
</dbReference>
<dbReference type="Proteomes" id="UP000628017">
    <property type="component" value="Unassembled WGS sequence"/>
</dbReference>
<dbReference type="RefSeq" id="WP_188675689.1">
    <property type="nucleotide sequence ID" value="NZ_BMKA01000003.1"/>
</dbReference>
<accession>A0A916QZB9</accession>
<dbReference type="InterPro" id="IPR017853">
    <property type="entry name" value="GH"/>
</dbReference>
<keyword evidence="5" id="KW-1185">Reference proteome</keyword>
<sequence length="1307" mass="140752">MATILLSAAGAAIGGTFGGTVLGLTGAAIGKAVGASLGGVIDQKILGSGSQVVETGRLESFRLQGVSEGAAVPRVMGRARIAGHLIWASRFEEHVNTQTSGGGKGSGGAKVTTKAYSYTVNVAFALGEGVVDKIGRIWADGQEVSRDGLSIAFYRGDETQAPDPTIAAIEGLENAPSYRGTAYIVFEDLDLGPFGNRIPQFNFEVFRKAQPEHATLDDPSRDITGVCLIPGTGEYSLAVTPVEYPGDFGDGAFANVNSPRGDTDLVHALEDLAQDVPNIASVSLVVSWFGDDLRCGSCSLTPRVEQTEVDGDPMPWVVSGVPRSAASLVSFDGGRPAYGGTPADGAVLEAIEHMKEVGQSVVFYPFILMDVQDGNGLPDPYSDDPDQPVMPWRGRITTAKAAGQDGTSDKTPAAEAEVAAFFGTAAVSDFSVVEGAVNYSGPAEWSYRRFILHYAHLCLAAGGVEAFNIGSEMRGLTRIRDGVNSFPAVLALQQLAQDVRAVLGAEVKIGYAADWSEYFGYHPADGSGDVLFHLDPLWAQAEIDYIGIDNYMPLADWRDELGHLDEGEGSIYSVDYLRKNVAGGEGFDWYYADAAGRDAQDRIPITDGTYGEPWVFRYKDLVSWWSKEHYNRLGGVRQSVPTNWQRKSKPIRFTELGCPAVDKGANQPNVFFDPKSSESALPYYSDGAVDTLMQAQYLRATYGHWLEAGNNPVSDVYFGPMVDIVNSHVWAWDARPWPDFPNRLDVWSDGDNHGRGHWITGRFSDQSLGAIVSEVCEISGQQNIDVSELYGSTIGFAMTSVETGRQSLQPLMLAYDFSCAEVDGKLGFKNRSEQIAFTAVPSDLVVVGGASVIAKTRAPEAETAGRVRVSFWDETRDYQTATSEFILSDDISRSTSHVSLPVALRPGAGANLASRWLVSARVAQDEIKLSLPPSVLGLVAGDVIKLEDGGTVGTYRIERIAEQGAREVEAVRVEQSVYKQKDASSTIGMVSVLQPTRGVVLRFLDLPILEADQESTAPYVVAAGAPWPDSVAVFKSASDEGYVLDTVIETPARIGRTLTDLPCGPVGLWDEVNSVRVKISSGALDGRSALDVLNGSNGVAIGTGAAVGWELFQYRDAELQTDGSYILRGLLRGQLGSDAEMPDVWPQGSELVFLDRIPDQLQHREADRGIEKYYRSGPTGKPVGDPTYATRTESFDLVALRPLSPVHLQGMRDSSDTIHVSWIRRTRIDGDSWEGLDVSLGEAQELYRVEILSGSEVVRSELVETAEWGYSAAMQVEDGVSSEVFVQVAQVSEKFGVGAISTLTVQI</sequence>
<evidence type="ECO:0000313" key="5">
    <source>
        <dbReference type="Proteomes" id="UP000628017"/>
    </source>
</evidence>
<evidence type="ECO:0000259" key="3">
    <source>
        <dbReference type="Pfam" id="PF23666"/>
    </source>
</evidence>
<feature type="domain" description="GTA TIM-barrel-like" evidence="1">
    <location>
        <begin position="445"/>
        <end position="741"/>
    </location>
</feature>
<dbReference type="Pfam" id="PF13547">
    <property type="entry name" value="GTA_TIM"/>
    <property type="match status" value="1"/>
</dbReference>